<protein>
    <recommendedName>
        <fullName evidence="4">DUF5641 domain-containing protein</fullName>
    </recommendedName>
</protein>
<dbReference type="Proteomes" id="UP000801492">
    <property type="component" value="Unassembled WGS sequence"/>
</dbReference>
<dbReference type="AlphaFoldDB" id="A0A8K0C9M2"/>
<accession>A0A8K0C9M2</accession>
<organism evidence="2 3">
    <name type="scientific">Ignelater luminosus</name>
    <name type="common">Cucubano</name>
    <name type="synonym">Pyrophorus luminosus</name>
    <dbReference type="NCBI Taxonomy" id="2038154"/>
    <lineage>
        <taxon>Eukaryota</taxon>
        <taxon>Metazoa</taxon>
        <taxon>Ecdysozoa</taxon>
        <taxon>Arthropoda</taxon>
        <taxon>Hexapoda</taxon>
        <taxon>Insecta</taxon>
        <taxon>Pterygota</taxon>
        <taxon>Neoptera</taxon>
        <taxon>Endopterygota</taxon>
        <taxon>Coleoptera</taxon>
        <taxon>Polyphaga</taxon>
        <taxon>Elateriformia</taxon>
        <taxon>Elateroidea</taxon>
        <taxon>Elateridae</taxon>
        <taxon>Agrypninae</taxon>
        <taxon>Pyrophorini</taxon>
        <taxon>Ignelater</taxon>
    </lineage>
</organism>
<evidence type="ECO:0000313" key="3">
    <source>
        <dbReference type="Proteomes" id="UP000801492"/>
    </source>
</evidence>
<evidence type="ECO:0000313" key="2">
    <source>
        <dbReference type="EMBL" id="KAF2881406.1"/>
    </source>
</evidence>
<dbReference type="EMBL" id="VTPC01090743">
    <property type="protein sequence ID" value="KAF2881406.1"/>
    <property type="molecule type" value="Genomic_DNA"/>
</dbReference>
<gene>
    <name evidence="2" type="ORF">ILUMI_24780</name>
</gene>
<sequence>MLKTEKGSIEELVQKFLFRYRSTPLVNGKTPAELHFGRTLRTKLHMLKPAPPGNKPKLPEIKRIFNPGQRVLSRNYIGKQKWRLGTIVRKLGNIHYEVKLDSGYTLKRHIDQLRSTENATQVENFTPEEEIQSKVQKPERRVTFQLPPVLVPAEETPIAPGSTTSELGNDPVTPAFNGNYPEPTQTQPPEEVEVRRSQRTRRPVQRLNL</sequence>
<evidence type="ECO:0008006" key="4">
    <source>
        <dbReference type="Google" id="ProtNLM"/>
    </source>
</evidence>
<dbReference type="PANTHER" id="PTHR37984">
    <property type="entry name" value="PROTEIN CBG26694"/>
    <property type="match status" value="1"/>
</dbReference>
<dbReference type="InterPro" id="IPR050951">
    <property type="entry name" value="Retrovirus_Pol_polyprotein"/>
</dbReference>
<keyword evidence="3" id="KW-1185">Reference proteome</keyword>
<dbReference type="OrthoDB" id="6780134at2759"/>
<reference evidence="2" key="1">
    <citation type="submission" date="2019-08" db="EMBL/GenBank/DDBJ databases">
        <title>The genome of the North American firefly Photinus pyralis.</title>
        <authorList>
            <consortium name="Photinus pyralis genome working group"/>
            <person name="Fallon T.R."/>
            <person name="Sander Lower S.E."/>
            <person name="Weng J.-K."/>
        </authorList>
    </citation>
    <scope>NUCLEOTIDE SEQUENCE</scope>
    <source>
        <strain evidence="2">TRF0915ILg1</strain>
        <tissue evidence="2">Whole body</tissue>
    </source>
</reference>
<proteinExistence type="predicted"/>
<feature type="compositionally biased region" description="Basic residues" evidence="1">
    <location>
        <begin position="197"/>
        <end position="209"/>
    </location>
</feature>
<dbReference type="PANTHER" id="PTHR37984:SF13">
    <property type="entry name" value="RIBONUCLEASE H"/>
    <property type="match status" value="1"/>
</dbReference>
<comment type="caution">
    <text evidence="2">The sequence shown here is derived from an EMBL/GenBank/DDBJ whole genome shotgun (WGS) entry which is preliminary data.</text>
</comment>
<feature type="region of interest" description="Disordered" evidence="1">
    <location>
        <begin position="154"/>
        <end position="209"/>
    </location>
</feature>
<name>A0A8K0C9M2_IGNLU</name>
<evidence type="ECO:0000256" key="1">
    <source>
        <dbReference type="SAM" id="MobiDB-lite"/>
    </source>
</evidence>